<keyword evidence="7" id="KW-0282">Flagellum</keyword>
<keyword evidence="3 4" id="KW-0975">Bacterial flagellum</keyword>
<evidence type="ECO:0000259" key="5">
    <source>
        <dbReference type="Pfam" id="PF00669"/>
    </source>
</evidence>
<dbReference type="PRINTS" id="PR00207">
    <property type="entry name" value="FLAGELLIN"/>
</dbReference>
<evidence type="ECO:0000259" key="6">
    <source>
        <dbReference type="Pfam" id="PF00700"/>
    </source>
</evidence>
<dbReference type="InterPro" id="IPR001492">
    <property type="entry name" value="Flagellin"/>
</dbReference>
<dbReference type="InterPro" id="IPR042187">
    <property type="entry name" value="Flagellin_C_sub2"/>
</dbReference>
<reference evidence="7 8" key="1">
    <citation type="submission" date="2019-03" db="EMBL/GenBank/DDBJ databases">
        <title>Genomic Encyclopedia of Archaeal and Bacterial Type Strains, Phase II (KMG-II): from individual species to whole genera.</title>
        <authorList>
            <person name="Goeker M."/>
        </authorList>
    </citation>
    <scope>NUCLEOTIDE SEQUENCE [LARGE SCALE GENOMIC DNA]</scope>
    <source>
        <strain evidence="7 8">DSM 24782</strain>
    </source>
</reference>
<protein>
    <recommendedName>
        <fullName evidence="2 4">Flagellin</fullName>
    </recommendedName>
</protein>
<proteinExistence type="inferred from homology"/>
<keyword evidence="7" id="KW-0969">Cilium</keyword>
<organism evidence="7 8">
    <name type="scientific">Amnibacterium kyonggiense</name>
    <dbReference type="NCBI Taxonomy" id="595671"/>
    <lineage>
        <taxon>Bacteria</taxon>
        <taxon>Bacillati</taxon>
        <taxon>Actinomycetota</taxon>
        <taxon>Actinomycetes</taxon>
        <taxon>Micrococcales</taxon>
        <taxon>Microbacteriaceae</taxon>
        <taxon>Amnibacterium</taxon>
    </lineage>
</organism>
<evidence type="ECO:0000256" key="4">
    <source>
        <dbReference type="RuleBase" id="RU362073"/>
    </source>
</evidence>
<keyword evidence="7" id="KW-0966">Cell projection</keyword>
<dbReference type="InterPro" id="IPR046358">
    <property type="entry name" value="Flagellin_C"/>
</dbReference>
<dbReference type="Pfam" id="PF00700">
    <property type="entry name" value="Flagellin_C"/>
    <property type="match status" value="1"/>
</dbReference>
<dbReference type="EMBL" id="SOAM01000001">
    <property type="protein sequence ID" value="TDS80064.1"/>
    <property type="molecule type" value="Genomic_DNA"/>
</dbReference>
<evidence type="ECO:0000313" key="7">
    <source>
        <dbReference type="EMBL" id="TDS80064.1"/>
    </source>
</evidence>
<comment type="subcellular location">
    <subcellularLocation>
        <location evidence="4">Secreted</location>
    </subcellularLocation>
    <subcellularLocation>
        <location evidence="4">Bacterial flagellum</location>
    </subcellularLocation>
</comment>
<dbReference type="GO" id="GO:0005198">
    <property type="term" value="F:structural molecule activity"/>
    <property type="evidence" value="ECO:0007669"/>
    <property type="project" value="UniProtKB-UniRule"/>
</dbReference>
<name>A0A4V3EB26_9MICO</name>
<dbReference type="SUPFAM" id="SSF64518">
    <property type="entry name" value="Phase 1 flagellin"/>
    <property type="match status" value="1"/>
</dbReference>
<evidence type="ECO:0000256" key="2">
    <source>
        <dbReference type="ARBA" id="ARBA00020110"/>
    </source>
</evidence>
<comment type="similarity">
    <text evidence="1 4">Belongs to the bacterial flagellin family.</text>
</comment>
<dbReference type="PANTHER" id="PTHR42792:SF2">
    <property type="entry name" value="FLAGELLIN"/>
    <property type="match status" value="1"/>
</dbReference>
<evidence type="ECO:0000313" key="8">
    <source>
        <dbReference type="Proteomes" id="UP000295344"/>
    </source>
</evidence>
<dbReference type="RefSeq" id="WP_133764730.1">
    <property type="nucleotide sequence ID" value="NZ_BAAARP010000001.1"/>
</dbReference>
<comment type="caution">
    <text evidence="7">The sequence shown here is derived from an EMBL/GenBank/DDBJ whole genome shotgun (WGS) entry which is preliminary data.</text>
</comment>
<gene>
    <name evidence="7" type="ORF">CLV52_0617</name>
</gene>
<sequence>MGFAINTNNDALNTYRNLTSVQNSLSKSLEKLSSGLRINQAGDDAAGLTISTQLASQVSGLQQASRNAQDGTSLVQTADGALTQAQSILGRLRDLAVQAGNDSNSTAARTAIQSEATSLTAELSRIGSSVNFNGQNLLDGSTPTFKFQVGADGNSQSQISVDLSKANLVSVAAGLNAGNANAKVYDIATLGAATSALQFTGSGTGYSDKATVDLTGTNVKGTGAGGAKTAQDYVTTLNADADFAANFTASTYVDGTGGQHVAVAAKNAASTLAVTDSATTPATITASTTVPGSGGNPGIGQLSFATADAAQASIQALDVQIAAVSKARADIGAIENRFNNVVSTISTSVTNLTAAKSRITDVDMAQEMVNYTRANVLSQAGTAMLAQANSLPQLALKLLG</sequence>
<dbReference type="OrthoDB" id="9796789at2"/>
<accession>A0A4V3EB26</accession>
<dbReference type="GO" id="GO:0009288">
    <property type="term" value="C:bacterial-type flagellum"/>
    <property type="evidence" value="ECO:0007669"/>
    <property type="project" value="UniProtKB-SubCell"/>
</dbReference>
<dbReference type="InterPro" id="IPR001029">
    <property type="entry name" value="Flagellin_N"/>
</dbReference>
<comment type="function">
    <text evidence="4">Flagellin is the subunit protein which polymerizes to form the filaments of bacterial flagella.</text>
</comment>
<dbReference type="GO" id="GO:0005576">
    <property type="term" value="C:extracellular region"/>
    <property type="evidence" value="ECO:0007669"/>
    <property type="project" value="UniProtKB-SubCell"/>
</dbReference>
<keyword evidence="4" id="KW-0964">Secreted</keyword>
<dbReference type="Gene3D" id="6.10.10.10">
    <property type="entry name" value="Flagellar export chaperone, C-terminal domain"/>
    <property type="match status" value="1"/>
</dbReference>
<dbReference type="Gene3D" id="1.20.1330.10">
    <property type="entry name" value="f41 fragment of flagellin, N-terminal domain"/>
    <property type="match status" value="1"/>
</dbReference>
<keyword evidence="8" id="KW-1185">Reference proteome</keyword>
<evidence type="ECO:0000256" key="3">
    <source>
        <dbReference type="ARBA" id="ARBA00023143"/>
    </source>
</evidence>
<dbReference type="AlphaFoldDB" id="A0A4V3EB26"/>
<feature type="domain" description="Flagellin C-terminal" evidence="6">
    <location>
        <begin position="314"/>
        <end position="399"/>
    </location>
</feature>
<dbReference type="Pfam" id="PF00669">
    <property type="entry name" value="Flagellin_N"/>
    <property type="match status" value="1"/>
</dbReference>
<dbReference type="Gene3D" id="3.30.70.2120">
    <property type="match status" value="1"/>
</dbReference>
<feature type="domain" description="Flagellin N-terminal" evidence="5">
    <location>
        <begin position="5"/>
        <end position="141"/>
    </location>
</feature>
<dbReference type="Proteomes" id="UP000295344">
    <property type="component" value="Unassembled WGS sequence"/>
</dbReference>
<evidence type="ECO:0000256" key="1">
    <source>
        <dbReference type="ARBA" id="ARBA00005709"/>
    </source>
</evidence>
<dbReference type="PANTHER" id="PTHR42792">
    <property type="entry name" value="FLAGELLIN"/>
    <property type="match status" value="1"/>
</dbReference>